<evidence type="ECO:0000256" key="5">
    <source>
        <dbReference type="ARBA" id="ARBA00022989"/>
    </source>
</evidence>
<dbReference type="RefSeq" id="WP_347704070.1">
    <property type="nucleotide sequence ID" value="NZ_JBDPZD010000002.1"/>
</dbReference>
<evidence type="ECO:0000313" key="9">
    <source>
        <dbReference type="EMBL" id="MEO3691228.1"/>
    </source>
</evidence>
<feature type="domain" description="HemY N-terminal" evidence="8">
    <location>
        <begin position="30"/>
        <end position="140"/>
    </location>
</feature>
<evidence type="ECO:0000256" key="3">
    <source>
        <dbReference type="ARBA" id="ARBA00022475"/>
    </source>
</evidence>
<keyword evidence="3" id="KW-1003">Cell membrane</keyword>
<evidence type="ECO:0000313" key="10">
    <source>
        <dbReference type="Proteomes" id="UP001495147"/>
    </source>
</evidence>
<dbReference type="Proteomes" id="UP001495147">
    <property type="component" value="Unassembled WGS sequence"/>
</dbReference>
<comment type="subcellular location">
    <subcellularLocation>
        <location evidence="2">Cell membrane</location>
    </subcellularLocation>
    <subcellularLocation>
        <location evidence="1">Membrane</location>
        <topology evidence="1">Multi-pass membrane protein</topology>
    </subcellularLocation>
</comment>
<dbReference type="Pfam" id="PF07219">
    <property type="entry name" value="HemY_N"/>
    <property type="match status" value="1"/>
</dbReference>
<feature type="transmembrane region" description="Helical" evidence="7">
    <location>
        <begin position="42"/>
        <end position="62"/>
    </location>
</feature>
<name>A0ABV0G0H2_9BURK</name>
<evidence type="ECO:0000256" key="1">
    <source>
        <dbReference type="ARBA" id="ARBA00004141"/>
    </source>
</evidence>
<sequence length="411" mass="45099">MKLVVWLVLLFAAAVVAALTLGANDGLASFYWAGWRIDLSLNLFLLLLIAGCFALVTAIQAIESLTTLPKRARQWRLAQRERMAQVALREALTEYFGARYSRAQKAAQRALNIHAAAEGLQQDPAFESLAYLLAASSAHRLQDRRVRDEAWQRALVSSGRGVTDDVARLLAAEWAVDDRDANRALTLLTELSPGAARRTQALRLRLQAARLAGRPLDALHTARLLAKHQAFSKVAAQGLLRSLAFEALEAARDVDQLRAAWASLEAVDRRDAFVAARAAQCAAELGAFDDSRGWLKPFFDDLISLPRDARETLSLALIPALVGVGPDWVQRLEAAAQRLPRDGHLACALGQALFERQLWGKSRQTLESVVDDAELPAAARRRAWLALAAIAEQEGDDTRRARCVDAAARLR</sequence>
<evidence type="ECO:0000259" key="8">
    <source>
        <dbReference type="Pfam" id="PF07219"/>
    </source>
</evidence>
<evidence type="ECO:0000256" key="6">
    <source>
        <dbReference type="ARBA" id="ARBA00023136"/>
    </source>
</evidence>
<proteinExistence type="predicted"/>
<keyword evidence="4 7" id="KW-0812">Transmembrane</keyword>
<dbReference type="EMBL" id="JBDPZD010000002">
    <property type="protein sequence ID" value="MEO3691228.1"/>
    <property type="molecule type" value="Genomic_DNA"/>
</dbReference>
<dbReference type="InterPro" id="IPR010817">
    <property type="entry name" value="HemY_N"/>
</dbReference>
<keyword evidence="6 7" id="KW-0472">Membrane</keyword>
<protein>
    <submittedName>
        <fullName evidence="9">Heme biosynthesis HemY N-terminal domain-containing protein</fullName>
    </submittedName>
</protein>
<dbReference type="NCBIfam" id="TIGR00540">
    <property type="entry name" value="TPR_hemY_coli"/>
    <property type="match status" value="1"/>
</dbReference>
<gene>
    <name evidence="9" type="ORF">ABDJ85_07085</name>
</gene>
<accession>A0ABV0G0H2</accession>
<keyword evidence="10" id="KW-1185">Reference proteome</keyword>
<dbReference type="InterPro" id="IPR005254">
    <property type="entry name" value="Heme_biosyn_assoc_TPR_pro"/>
</dbReference>
<evidence type="ECO:0000256" key="2">
    <source>
        <dbReference type="ARBA" id="ARBA00004236"/>
    </source>
</evidence>
<evidence type="ECO:0000256" key="4">
    <source>
        <dbReference type="ARBA" id="ARBA00022692"/>
    </source>
</evidence>
<comment type="caution">
    <text evidence="9">The sequence shown here is derived from an EMBL/GenBank/DDBJ whole genome shotgun (WGS) entry which is preliminary data.</text>
</comment>
<evidence type="ECO:0000256" key="7">
    <source>
        <dbReference type="SAM" id="Phobius"/>
    </source>
</evidence>
<organism evidence="9 10">
    <name type="scientific">Roseateles paludis</name>
    <dbReference type="NCBI Taxonomy" id="3145238"/>
    <lineage>
        <taxon>Bacteria</taxon>
        <taxon>Pseudomonadati</taxon>
        <taxon>Pseudomonadota</taxon>
        <taxon>Betaproteobacteria</taxon>
        <taxon>Burkholderiales</taxon>
        <taxon>Sphaerotilaceae</taxon>
        <taxon>Roseateles</taxon>
    </lineage>
</organism>
<reference evidence="9 10" key="1">
    <citation type="submission" date="2024-05" db="EMBL/GenBank/DDBJ databases">
        <title>Roseateles sp. DJS-2-20 16S ribosomal RNA gene Genome sequencing and assembly.</title>
        <authorList>
            <person name="Woo H."/>
        </authorList>
    </citation>
    <scope>NUCLEOTIDE SEQUENCE [LARGE SCALE GENOMIC DNA]</scope>
    <source>
        <strain evidence="9 10">DJS-2-20</strain>
    </source>
</reference>
<keyword evidence="5 7" id="KW-1133">Transmembrane helix</keyword>